<gene>
    <name evidence="2" type="ORF">SAMN02745975_02725</name>
</gene>
<evidence type="ECO:0000313" key="2">
    <source>
        <dbReference type="EMBL" id="SHJ72666.1"/>
    </source>
</evidence>
<keyword evidence="3" id="KW-1185">Reference proteome</keyword>
<dbReference type="Gene3D" id="3.40.50.720">
    <property type="entry name" value="NAD(P)-binding Rossmann-like Domain"/>
    <property type="match status" value="1"/>
</dbReference>
<protein>
    <submittedName>
        <fullName evidence="2">Predicted amino acid dehydrogenase</fullName>
    </submittedName>
</protein>
<organism evidence="2 3">
    <name type="scientific">Geosporobacter subterraneus DSM 17957</name>
    <dbReference type="NCBI Taxonomy" id="1121919"/>
    <lineage>
        <taxon>Bacteria</taxon>
        <taxon>Bacillati</taxon>
        <taxon>Bacillota</taxon>
        <taxon>Clostridia</taxon>
        <taxon>Peptostreptococcales</taxon>
        <taxon>Thermotaleaceae</taxon>
        <taxon>Geosporobacter</taxon>
    </lineage>
</organism>
<proteinExistence type="predicted"/>
<accession>A0A1M6LN51</accession>
<reference evidence="3" key="1">
    <citation type="submission" date="2016-11" db="EMBL/GenBank/DDBJ databases">
        <authorList>
            <person name="Varghese N."/>
            <person name="Submissions S."/>
        </authorList>
    </citation>
    <scope>NUCLEOTIDE SEQUENCE [LARGE SCALE GENOMIC DNA]</scope>
    <source>
        <strain evidence="3">DSM 17957</strain>
    </source>
</reference>
<name>A0A1M6LN51_9FIRM</name>
<dbReference type="STRING" id="1121919.SAMN02745975_02725"/>
<dbReference type="Proteomes" id="UP000184536">
    <property type="component" value="Unassembled WGS sequence"/>
</dbReference>
<feature type="domain" description="Quinate/shikimate 5-dehydrogenase/glutamyl-tRNA reductase" evidence="1">
    <location>
        <begin position="142"/>
        <end position="257"/>
    </location>
</feature>
<evidence type="ECO:0000313" key="3">
    <source>
        <dbReference type="Proteomes" id="UP000184536"/>
    </source>
</evidence>
<dbReference type="AlphaFoldDB" id="A0A1M6LN51"/>
<evidence type="ECO:0000259" key="1">
    <source>
        <dbReference type="Pfam" id="PF01488"/>
    </source>
</evidence>
<dbReference type="InterPro" id="IPR006151">
    <property type="entry name" value="Shikm_DH/Glu-tRNA_Rdtase"/>
</dbReference>
<dbReference type="Pfam" id="PF01488">
    <property type="entry name" value="Shikimate_DH"/>
    <property type="match status" value="1"/>
</dbReference>
<dbReference type="InterPro" id="IPR036291">
    <property type="entry name" value="NAD(P)-bd_dom_sf"/>
</dbReference>
<dbReference type="RefSeq" id="WP_330392646.1">
    <property type="nucleotide sequence ID" value="NZ_FQZV01000038.1"/>
</dbReference>
<dbReference type="EMBL" id="FQZV01000038">
    <property type="protein sequence ID" value="SHJ72666.1"/>
    <property type="molecule type" value="Genomic_DNA"/>
</dbReference>
<sequence length="361" mass="39327">MNIGKFAFCIHPIDIRDIEKKYALLKYAPQKAIYQLTKRLPAMEVSRITGIVSDYGEAYGWFVGVPLITDQMMHLPEDFVLRKIIQAGKKAEALGAKVLGLGAFTSIVGDGGITIRKHLNIAVTTGNSYTVAAAIEAVKEAALQMEKDLRLCDAVVVGASGSIGRICALLLAPEVNRITLTAPNIESLEAVGKEIQQRGKGTVEVETDLQKALAKADIVITVSSAVDAIIQPEYLKGGAIVCDVARPRDVSKEVEKKRKDVLVIEGGVIEVPGDVDFGFNFGFPPGLSYACMAETMILALENKYEDFSIGKKLSIEKVEEIAQLAKKHGFKLAGLRSFEKVVQKEYIESIKENIKKVAYIK</sequence>
<dbReference type="SUPFAM" id="SSF51735">
    <property type="entry name" value="NAD(P)-binding Rossmann-fold domains"/>
    <property type="match status" value="1"/>
</dbReference>